<feature type="compositionally biased region" description="Low complexity" evidence="2">
    <location>
        <begin position="998"/>
        <end position="1009"/>
    </location>
</feature>
<feature type="compositionally biased region" description="Low complexity" evidence="2">
    <location>
        <begin position="1079"/>
        <end position="1096"/>
    </location>
</feature>
<feature type="compositionally biased region" description="Low complexity" evidence="2">
    <location>
        <begin position="1435"/>
        <end position="1449"/>
    </location>
</feature>
<feature type="compositionally biased region" description="Low complexity" evidence="2">
    <location>
        <begin position="332"/>
        <end position="344"/>
    </location>
</feature>
<feature type="compositionally biased region" description="Basic residues" evidence="2">
    <location>
        <begin position="974"/>
        <end position="984"/>
    </location>
</feature>
<feature type="compositionally biased region" description="Basic and acidic residues" evidence="2">
    <location>
        <begin position="883"/>
        <end position="899"/>
    </location>
</feature>
<reference evidence="3" key="1">
    <citation type="submission" date="2021-02" db="EMBL/GenBank/DDBJ databases">
        <title>Psilocybe cubensis genome.</title>
        <authorList>
            <person name="Mckernan K.J."/>
            <person name="Crawford S."/>
            <person name="Trippe A."/>
            <person name="Kane L.T."/>
            <person name="Mclaughlin S."/>
        </authorList>
    </citation>
    <scope>NUCLEOTIDE SEQUENCE [LARGE SCALE GENOMIC DNA]</scope>
    <source>
        <strain evidence="3">MGC-MH-2018</strain>
    </source>
</reference>
<evidence type="ECO:0000256" key="1">
    <source>
        <dbReference type="SAM" id="Coils"/>
    </source>
</evidence>
<name>A0A8H7XRK5_PSICU</name>
<feature type="coiled-coil region" evidence="1">
    <location>
        <begin position="165"/>
        <end position="192"/>
    </location>
</feature>
<feature type="compositionally biased region" description="Low complexity" evidence="2">
    <location>
        <begin position="1488"/>
        <end position="1501"/>
    </location>
</feature>
<accession>A0A8H7XRK5</accession>
<feature type="compositionally biased region" description="Low complexity" evidence="2">
    <location>
        <begin position="1114"/>
        <end position="1142"/>
    </location>
</feature>
<feature type="region of interest" description="Disordered" evidence="2">
    <location>
        <begin position="137"/>
        <end position="157"/>
    </location>
</feature>
<feature type="compositionally biased region" description="Basic and acidic residues" evidence="2">
    <location>
        <begin position="513"/>
        <end position="553"/>
    </location>
</feature>
<feature type="compositionally biased region" description="Polar residues" evidence="2">
    <location>
        <begin position="1060"/>
        <end position="1071"/>
    </location>
</feature>
<feature type="compositionally biased region" description="Basic and acidic residues" evidence="2">
    <location>
        <begin position="1425"/>
        <end position="1434"/>
    </location>
</feature>
<feature type="region of interest" description="Disordered" evidence="2">
    <location>
        <begin position="247"/>
        <end position="344"/>
    </location>
</feature>
<feature type="compositionally biased region" description="Basic and acidic residues" evidence="2">
    <location>
        <begin position="387"/>
        <end position="399"/>
    </location>
</feature>
<gene>
    <name evidence="3" type="ORF">JR316_010949</name>
</gene>
<feature type="region of interest" description="Disordered" evidence="2">
    <location>
        <begin position="419"/>
        <end position="712"/>
    </location>
</feature>
<feature type="compositionally biased region" description="Basic and acidic residues" evidence="2">
    <location>
        <begin position="476"/>
        <end position="485"/>
    </location>
</feature>
<feature type="compositionally biased region" description="Basic and acidic residues" evidence="2">
    <location>
        <begin position="493"/>
        <end position="502"/>
    </location>
</feature>
<evidence type="ECO:0000256" key="2">
    <source>
        <dbReference type="SAM" id="MobiDB-lite"/>
    </source>
</evidence>
<feature type="region of interest" description="Disordered" evidence="2">
    <location>
        <begin position="1222"/>
        <end position="1250"/>
    </location>
</feature>
<dbReference type="InterPro" id="IPR027267">
    <property type="entry name" value="AH/BAR_dom_sf"/>
</dbReference>
<feature type="compositionally biased region" description="Pro residues" evidence="2">
    <location>
        <begin position="930"/>
        <end position="946"/>
    </location>
</feature>
<feature type="compositionally biased region" description="Basic residues" evidence="2">
    <location>
        <begin position="572"/>
        <end position="590"/>
    </location>
</feature>
<dbReference type="EMBL" id="JAFIQS010000012">
    <property type="protein sequence ID" value="KAG5164443.1"/>
    <property type="molecule type" value="Genomic_DNA"/>
</dbReference>
<feature type="compositionally biased region" description="Polar residues" evidence="2">
    <location>
        <begin position="1280"/>
        <end position="1298"/>
    </location>
</feature>
<feature type="compositionally biased region" description="Low complexity" evidence="2">
    <location>
        <begin position="1226"/>
        <end position="1244"/>
    </location>
</feature>
<organism evidence="3">
    <name type="scientific">Psilocybe cubensis</name>
    <name type="common">Psychedelic mushroom</name>
    <name type="synonym">Stropharia cubensis</name>
    <dbReference type="NCBI Taxonomy" id="181762"/>
    <lineage>
        <taxon>Eukaryota</taxon>
        <taxon>Fungi</taxon>
        <taxon>Dikarya</taxon>
        <taxon>Basidiomycota</taxon>
        <taxon>Agaricomycotina</taxon>
        <taxon>Agaricomycetes</taxon>
        <taxon>Agaricomycetidae</taxon>
        <taxon>Agaricales</taxon>
        <taxon>Agaricineae</taxon>
        <taxon>Strophariaceae</taxon>
        <taxon>Psilocybe</taxon>
    </lineage>
</organism>
<feature type="compositionally biased region" description="Low complexity" evidence="2">
    <location>
        <begin position="438"/>
        <end position="465"/>
    </location>
</feature>
<feature type="compositionally biased region" description="Polar residues" evidence="2">
    <location>
        <begin position="1025"/>
        <end position="1040"/>
    </location>
</feature>
<evidence type="ECO:0000313" key="3">
    <source>
        <dbReference type="EMBL" id="KAG5164443.1"/>
    </source>
</evidence>
<keyword evidence="1" id="KW-0175">Coiled coil</keyword>
<feature type="compositionally biased region" description="Low complexity" evidence="2">
    <location>
        <begin position="785"/>
        <end position="796"/>
    </location>
</feature>
<comment type="caution">
    <text evidence="3">The sequence shown here is derived from an EMBL/GenBank/DDBJ whole genome shotgun (WGS) entry which is preliminary data.</text>
</comment>
<feature type="region of interest" description="Disordered" evidence="2">
    <location>
        <begin position="770"/>
        <end position="1154"/>
    </location>
</feature>
<feature type="region of interest" description="Disordered" evidence="2">
    <location>
        <begin position="369"/>
        <end position="406"/>
    </location>
</feature>
<feature type="compositionally biased region" description="Low complexity" evidence="2">
    <location>
        <begin position="1330"/>
        <end position="1343"/>
    </location>
</feature>
<dbReference type="Gene3D" id="1.20.1270.60">
    <property type="entry name" value="Arfaptin homology (AH) domain/BAR domain"/>
    <property type="match status" value="1"/>
</dbReference>
<sequence>MVHRPADSRLLTNLLQQEKEYIKQLNQVLDTSNVSLASFGAYAAASPRPASQVIMSVAGSLAAADEALRRYVHGVEEWRDAMRALKDAEDEVGNIMRDREILVTRLIKASKSHKSGSSNFRDSLLLGNQRFPSSSSLSSSFLGQQDSPSPSSSRPLSAAFSSSKLAAAQTELQACETHLAAKERELELKRNAAIRDGLGARAKAMMECGWAWSQLGKDSLRALEELKAENVERRASYIHEPYLGETLEASRENTDPHSTRPSFDLSSIGPSQSASQVNLNNNDIPPAVHIGSIMNSGLFGEPSARQEHNENTQPNNDDENHQPHETTSGLRPSSGVSTTLSSVSATPATYKVETVTYAAAVAVHVPGREASSSAGTSSPQVPTSSELFKDDRDHRDSHNSVRIPAPHALEGYAFDIPTAVPDRQPVAGPSGQQQNLQRRTSSRSATPSASGRSTPQTTPLVTPQPAASYPKRHVLERRITEEEMRSASQDTQRGGEEARQDDGASSTEDELEQEGKLIQEGKLEVVENPRFLTESRKKELEKEEREKAEEAKRAKGKGKAKDEDEDGETKGKEKKRFPFFHSHSSSHSHIARPAQVQAVDEQQGNGHVSFATPESPLDEAPKSSNASPSKGFLGSIKGLFVSRHPKDSPSSPLRTKFKRDSTSLAANEVDDLYDSDDDQSPTTRGAGGGLQNLFRGSKDKERTSSKWQTRTDKNIQQLTRKGSFDDGSVGRRGVGLGAALEGGLAGNAVANVGVVNANGVGLGRAPDARVGPRTRAASDVGVMTSSSAGAAAGPAGRKLKKNRTGPPVAPSASGVALSGDDKGTAGPVEVTTASRHPPADVGQKTAAEKPPVRAVSTSVPPASKATGKPAGVGNRRSASVDVNPERRDWVQEESPKDSGDMIVDLGWRRRTASEVGGPRDDGRRPAAVSSPPPAIPASRPVIPPVKPFHGVLRTTPTKDYSSDSAAVVSAPAVTRKKSLTKKKNQVSAGTTAPPPVPVASSSIPLAAPVQKDVVNTPSPARKSSMKTSGTPTPVKTSPGNSGAVGGATVMRSGGDRPSGTLVSQPGWTEQAQVMGGGLSRNSSITSSASAPSGPGTRAKRQTTLGQGMGGSGLGRRSSLGNSSQVSLSSGKAGSSAARSGAAHTNGAVVQATPAVPSLMSIVEDVARVNRDREGWSRDLKVQKNAGGVQKPTGMIELVKAPPSLGREELRAMDAVQVRTLAAGGQTSTSITSPSSSTLVPPASSNARTPPKISMFEIKAPGSVFDQRAKDVELSREASASAPTLVTGNTHQPAQTSVPKSGHAQPRTAAVASSSSATRMLGTPLRSALKSSRSPSPVGGVVPSTLPMKTSKDIKGKGKAPVRPTDAESGDNTDESESYETGNEFYSDQEEVERAGVAGPSSSASTLKAPIANGGVVPRAVNGQHPENDGPRSDISHSTSSTVLGGSSLHTPSSQPRRRKSVRVSLQPTFSPSPPAIEYESEEEEKRYSPWSGASSSSQGRASGRETMGSEENNRRYSMPAPLPAPVPVRAAAPTHVGISHRQPEVVYDMWQDSGSDEDEQYVRAKRLLTRAAKREKDVSRMVANKA</sequence>
<feature type="compositionally biased region" description="Polar residues" evidence="2">
    <location>
        <begin position="259"/>
        <end position="283"/>
    </location>
</feature>
<proteinExistence type="predicted"/>
<protein>
    <submittedName>
        <fullName evidence="3">Uncharacterized protein</fullName>
    </submittedName>
</protein>
<feature type="compositionally biased region" description="Low complexity" evidence="2">
    <location>
        <begin position="962"/>
        <end position="973"/>
    </location>
</feature>
<feature type="compositionally biased region" description="Polar residues" evidence="2">
    <location>
        <begin position="370"/>
        <end position="386"/>
    </location>
</feature>
<dbReference type="OrthoDB" id="3358861at2759"/>
<feature type="compositionally biased region" description="Acidic residues" evidence="2">
    <location>
        <begin position="668"/>
        <end position="679"/>
    </location>
</feature>
<feature type="compositionally biased region" description="Basic and acidic residues" evidence="2">
    <location>
        <begin position="248"/>
        <end position="258"/>
    </location>
</feature>
<feature type="compositionally biased region" description="Low complexity" evidence="2">
    <location>
        <begin position="147"/>
        <end position="157"/>
    </location>
</feature>
<feature type="region of interest" description="Disordered" evidence="2">
    <location>
        <begin position="1267"/>
        <end position="1527"/>
    </location>
</feature>
<feature type="compositionally biased region" description="Basic and acidic residues" evidence="2">
    <location>
        <begin position="696"/>
        <end position="712"/>
    </location>
</feature>
<feature type="compositionally biased region" description="Acidic residues" evidence="2">
    <location>
        <begin position="1367"/>
        <end position="1377"/>
    </location>
</feature>